<keyword evidence="3" id="KW-1185">Reference proteome</keyword>
<reference evidence="2 3" key="1">
    <citation type="submission" date="2013-11" db="EMBL/GenBank/DDBJ databases">
        <title>Genome sequencing of Stegodyphus mimosarum.</title>
        <authorList>
            <person name="Bechsgaard J."/>
        </authorList>
    </citation>
    <scope>NUCLEOTIDE SEQUENCE [LARGE SCALE GENOMIC DNA]</scope>
</reference>
<feature type="compositionally biased region" description="Basic residues" evidence="1">
    <location>
        <begin position="33"/>
        <end position="53"/>
    </location>
</feature>
<protein>
    <submittedName>
        <fullName evidence="2">Uncharacterized protein</fullName>
    </submittedName>
</protein>
<evidence type="ECO:0000313" key="2">
    <source>
        <dbReference type="EMBL" id="KFM81806.1"/>
    </source>
</evidence>
<proteinExistence type="predicted"/>
<gene>
    <name evidence="2" type="ORF">X975_09819</name>
</gene>
<sequence length="53" mass="6374">MSEPHNLNMNSIMCSKNSIKLFLKLRARDPRITHLRQQRKKTKQPHGRLNHLR</sequence>
<dbReference type="AlphaFoldDB" id="A0A087UWR7"/>
<evidence type="ECO:0000313" key="3">
    <source>
        <dbReference type="Proteomes" id="UP000054359"/>
    </source>
</evidence>
<organism evidence="2 3">
    <name type="scientific">Stegodyphus mimosarum</name>
    <name type="common">African social velvet spider</name>
    <dbReference type="NCBI Taxonomy" id="407821"/>
    <lineage>
        <taxon>Eukaryota</taxon>
        <taxon>Metazoa</taxon>
        <taxon>Ecdysozoa</taxon>
        <taxon>Arthropoda</taxon>
        <taxon>Chelicerata</taxon>
        <taxon>Arachnida</taxon>
        <taxon>Araneae</taxon>
        <taxon>Araneomorphae</taxon>
        <taxon>Entelegynae</taxon>
        <taxon>Eresoidea</taxon>
        <taxon>Eresidae</taxon>
        <taxon>Stegodyphus</taxon>
    </lineage>
</organism>
<feature type="non-terminal residue" evidence="2">
    <location>
        <position position="53"/>
    </location>
</feature>
<feature type="region of interest" description="Disordered" evidence="1">
    <location>
        <begin position="31"/>
        <end position="53"/>
    </location>
</feature>
<dbReference type="EMBL" id="KK122043">
    <property type="protein sequence ID" value="KFM81806.1"/>
    <property type="molecule type" value="Genomic_DNA"/>
</dbReference>
<name>A0A087UWR7_STEMI</name>
<dbReference type="Proteomes" id="UP000054359">
    <property type="component" value="Unassembled WGS sequence"/>
</dbReference>
<evidence type="ECO:0000256" key="1">
    <source>
        <dbReference type="SAM" id="MobiDB-lite"/>
    </source>
</evidence>
<accession>A0A087UWR7</accession>